<name>A0A933IB12_UNCT6</name>
<dbReference type="InterPro" id="IPR007060">
    <property type="entry name" value="FtsL/DivIC"/>
</dbReference>
<accession>A0A933IB12</accession>
<gene>
    <name evidence="1" type="ORF">HY768_04915</name>
</gene>
<dbReference type="Pfam" id="PF04977">
    <property type="entry name" value="DivIC"/>
    <property type="match status" value="1"/>
</dbReference>
<sequence length="108" mass="12500">MNRSAKNKKFRQKLVLALVLGATGVVVISFGLGNYGWIKMLKLHKRQAYLKRQIIVSLAHNEILKREIRLVQENRLFIEALVRENLGMVRPGEVSYRFYSSDSLKGKR</sequence>
<evidence type="ECO:0000313" key="1">
    <source>
        <dbReference type="EMBL" id="MBI4726552.1"/>
    </source>
</evidence>
<proteinExistence type="predicted"/>
<comment type="caution">
    <text evidence="1">The sequence shown here is derived from an EMBL/GenBank/DDBJ whole genome shotgun (WGS) entry which is preliminary data.</text>
</comment>
<dbReference type="AlphaFoldDB" id="A0A933IB12"/>
<dbReference type="Proteomes" id="UP000736328">
    <property type="component" value="Unassembled WGS sequence"/>
</dbReference>
<organism evidence="1 2">
    <name type="scientific">candidate division TA06 bacterium</name>
    <dbReference type="NCBI Taxonomy" id="2250710"/>
    <lineage>
        <taxon>Bacteria</taxon>
        <taxon>Bacteria division TA06</taxon>
    </lineage>
</organism>
<reference evidence="1" key="1">
    <citation type="submission" date="2020-07" db="EMBL/GenBank/DDBJ databases">
        <title>Huge and variable diversity of episymbiotic CPR bacteria and DPANN archaea in groundwater ecosystems.</title>
        <authorList>
            <person name="He C.Y."/>
            <person name="Keren R."/>
            <person name="Whittaker M."/>
            <person name="Farag I.F."/>
            <person name="Doudna J."/>
            <person name="Cate J.H.D."/>
            <person name="Banfield J.F."/>
        </authorList>
    </citation>
    <scope>NUCLEOTIDE SEQUENCE</scope>
    <source>
        <strain evidence="1">NC_groundwater_1520_Pr4_B-0.1um_53_5</strain>
    </source>
</reference>
<dbReference type="EMBL" id="JACQXR010000059">
    <property type="protein sequence ID" value="MBI4726552.1"/>
    <property type="molecule type" value="Genomic_DNA"/>
</dbReference>
<protein>
    <submittedName>
        <fullName evidence="1">Septum formation initiator family protein</fullName>
    </submittedName>
</protein>
<evidence type="ECO:0000313" key="2">
    <source>
        <dbReference type="Proteomes" id="UP000736328"/>
    </source>
</evidence>